<dbReference type="SMART" id="SM00388">
    <property type="entry name" value="HisKA"/>
    <property type="match status" value="1"/>
</dbReference>
<dbReference type="SUPFAM" id="SSF55874">
    <property type="entry name" value="ATPase domain of HSP90 chaperone/DNA topoisomerase II/histidine kinase"/>
    <property type="match status" value="1"/>
</dbReference>
<evidence type="ECO:0000259" key="16">
    <source>
        <dbReference type="PROSITE" id="PS50110"/>
    </source>
</evidence>
<keyword evidence="11" id="KW-0902">Two-component regulatory system</keyword>
<keyword evidence="12" id="KW-0472">Membrane</keyword>
<dbReference type="Pfam" id="PF00072">
    <property type="entry name" value="Response_reg"/>
    <property type="match status" value="2"/>
</dbReference>
<dbReference type="SUPFAM" id="SSF55781">
    <property type="entry name" value="GAF domain-like"/>
    <property type="match status" value="1"/>
</dbReference>
<feature type="coiled-coil region" evidence="14">
    <location>
        <begin position="330"/>
        <end position="406"/>
    </location>
</feature>
<comment type="subcellular location">
    <subcellularLocation>
        <location evidence="2">Membrane</location>
    </subcellularLocation>
</comment>
<dbReference type="AlphaFoldDB" id="A0A7C0Y461"/>
<evidence type="ECO:0000313" key="20">
    <source>
        <dbReference type="EMBL" id="HDD45226.1"/>
    </source>
</evidence>
<dbReference type="PANTHER" id="PTHR45339">
    <property type="entry name" value="HYBRID SIGNAL TRANSDUCTION HISTIDINE KINASE J"/>
    <property type="match status" value="1"/>
</dbReference>
<dbReference type="Gene3D" id="3.30.450.20">
    <property type="entry name" value="PAS domain"/>
    <property type="match status" value="1"/>
</dbReference>
<feature type="modified residue" description="4-aspartylphosphate" evidence="13">
    <location>
        <position position="697"/>
    </location>
</feature>
<evidence type="ECO:0000259" key="15">
    <source>
        <dbReference type="PROSITE" id="PS50109"/>
    </source>
</evidence>
<evidence type="ECO:0000256" key="4">
    <source>
        <dbReference type="ARBA" id="ARBA00022553"/>
    </source>
</evidence>
<dbReference type="GO" id="GO:0016020">
    <property type="term" value="C:membrane"/>
    <property type="evidence" value="ECO:0007669"/>
    <property type="project" value="UniProtKB-SubCell"/>
</dbReference>
<dbReference type="SMART" id="SM00065">
    <property type="entry name" value="GAF"/>
    <property type="match status" value="1"/>
</dbReference>
<dbReference type="EMBL" id="DRBS01000378">
    <property type="protein sequence ID" value="HDD45226.1"/>
    <property type="molecule type" value="Genomic_DNA"/>
</dbReference>
<evidence type="ECO:0000256" key="10">
    <source>
        <dbReference type="ARBA" id="ARBA00022989"/>
    </source>
</evidence>
<dbReference type="Pfam" id="PF02518">
    <property type="entry name" value="HATPase_c"/>
    <property type="match status" value="1"/>
</dbReference>
<evidence type="ECO:0000256" key="1">
    <source>
        <dbReference type="ARBA" id="ARBA00000085"/>
    </source>
</evidence>
<keyword evidence="6" id="KW-0812">Transmembrane</keyword>
<dbReference type="InterPro" id="IPR036890">
    <property type="entry name" value="HATPase_C_sf"/>
</dbReference>
<dbReference type="SUPFAM" id="SSF52172">
    <property type="entry name" value="CheY-like"/>
    <property type="match status" value="2"/>
</dbReference>
<evidence type="ECO:0000256" key="5">
    <source>
        <dbReference type="ARBA" id="ARBA00022679"/>
    </source>
</evidence>
<evidence type="ECO:0000259" key="17">
    <source>
        <dbReference type="PROSITE" id="PS50112"/>
    </source>
</evidence>
<dbReference type="FunFam" id="3.30.565.10:FF:000010">
    <property type="entry name" value="Sensor histidine kinase RcsC"/>
    <property type="match status" value="1"/>
</dbReference>
<dbReference type="PROSITE" id="PS50109">
    <property type="entry name" value="HIS_KIN"/>
    <property type="match status" value="1"/>
</dbReference>
<dbReference type="PROSITE" id="PS50112">
    <property type="entry name" value="PAS"/>
    <property type="match status" value="1"/>
</dbReference>
<dbReference type="InterPro" id="IPR000700">
    <property type="entry name" value="PAS-assoc_C"/>
</dbReference>
<comment type="caution">
    <text evidence="20">The sequence shown here is derived from an EMBL/GenBank/DDBJ whole genome shotgun (WGS) entry which is preliminary data.</text>
</comment>
<keyword evidence="5" id="KW-0808">Transferase</keyword>
<evidence type="ECO:0000256" key="3">
    <source>
        <dbReference type="ARBA" id="ARBA00012438"/>
    </source>
</evidence>
<keyword evidence="7" id="KW-0547">Nucleotide-binding</keyword>
<feature type="coiled-coil region" evidence="14">
    <location>
        <begin position="159"/>
        <end position="186"/>
    </location>
</feature>
<dbReference type="InterPro" id="IPR013656">
    <property type="entry name" value="PAS_4"/>
</dbReference>
<keyword evidence="4 13" id="KW-0597">Phosphoprotein</keyword>
<dbReference type="SUPFAM" id="SSF47384">
    <property type="entry name" value="Homodimeric domain of signal transducing histidine kinase"/>
    <property type="match status" value="1"/>
</dbReference>
<dbReference type="InterPro" id="IPR004358">
    <property type="entry name" value="Sig_transdc_His_kin-like_C"/>
</dbReference>
<evidence type="ECO:0000256" key="9">
    <source>
        <dbReference type="ARBA" id="ARBA00022840"/>
    </source>
</evidence>
<dbReference type="CDD" id="cd06225">
    <property type="entry name" value="HAMP"/>
    <property type="match status" value="1"/>
</dbReference>
<feature type="non-terminal residue" evidence="20">
    <location>
        <position position="1"/>
    </location>
</feature>
<keyword evidence="14" id="KW-0175">Coiled coil</keyword>
<dbReference type="InterPro" id="IPR000014">
    <property type="entry name" value="PAS"/>
</dbReference>
<evidence type="ECO:0000256" key="8">
    <source>
        <dbReference type="ARBA" id="ARBA00022777"/>
    </source>
</evidence>
<dbReference type="Pfam" id="PF13185">
    <property type="entry name" value="GAF_2"/>
    <property type="match status" value="1"/>
</dbReference>
<dbReference type="InterPro" id="IPR003594">
    <property type="entry name" value="HATPase_dom"/>
</dbReference>
<dbReference type="Proteomes" id="UP000886289">
    <property type="component" value="Unassembled WGS sequence"/>
</dbReference>
<dbReference type="CDD" id="cd00082">
    <property type="entry name" value="HisKA"/>
    <property type="match status" value="1"/>
</dbReference>
<dbReference type="InterPro" id="IPR001789">
    <property type="entry name" value="Sig_transdc_resp-reg_receiver"/>
</dbReference>
<feature type="domain" description="PAS" evidence="17">
    <location>
        <begin position="45"/>
        <end position="96"/>
    </location>
</feature>
<name>A0A7C0Y461_DESA2</name>
<dbReference type="FunFam" id="1.10.287.130:FF:000004">
    <property type="entry name" value="Ethylene receptor 1"/>
    <property type="match status" value="1"/>
</dbReference>
<dbReference type="Pfam" id="PF08448">
    <property type="entry name" value="PAS_4"/>
    <property type="match status" value="1"/>
</dbReference>
<keyword evidence="9" id="KW-0067">ATP-binding</keyword>
<keyword evidence="8" id="KW-0418">Kinase</keyword>
<accession>A0A7C0Y461</accession>
<dbReference type="CDD" id="cd00130">
    <property type="entry name" value="PAS"/>
    <property type="match status" value="1"/>
</dbReference>
<dbReference type="PROSITE" id="PS50113">
    <property type="entry name" value="PAC"/>
    <property type="match status" value="1"/>
</dbReference>
<dbReference type="CDD" id="cd16922">
    <property type="entry name" value="HATPase_EvgS-ArcB-TorS-like"/>
    <property type="match status" value="1"/>
</dbReference>
<dbReference type="PANTHER" id="PTHR45339:SF1">
    <property type="entry name" value="HYBRID SIGNAL TRANSDUCTION HISTIDINE KINASE J"/>
    <property type="match status" value="1"/>
</dbReference>
<dbReference type="GO" id="GO:0000155">
    <property type="term" value="F:phosphorelay sensor kinase activity"/>
    <property type="evidence" value="ECO:0007669"/>
    <property type="project" value="InterPro"/>
</dbReference>
<dbReference type="InterPro" id="IPR036097">
    <property type="entry name" value="HisK_dim/P_sf"/>
</dbReference>
<dbReference type="PROSITE" id="PS50110">
    <property type="entry name" value="RESPONSE_REGULATORY"/>
    <property type="match status" value="2"/>
</dbReference>
<dbReference type="PROSITE" id="PS50885">
    <property type="entry name" value="HAMP"/>
    <property type="match status" value="1"/>
</dbReference>
<feature type="domain" description="HAMP" evidence="19">
    <location>
        <begin position="1"/>
        <end position="40"/>
    </location>
</feature>
<dbReference type="InterPro" id="IPR003660">
    <property type="entry name" value="HAMP_dom"/>
</dbReference>
<protein>
    <recommendedName>
        <fullName evidence="3">histidine kinase</fullName>
        <ecNumber evidence="3">2.7.13.3</ecNumber>
    </recommendedName>
</protein>
<dbReference type="SUPFAM" id="SSF158472">
    <property type="entry name" value="HAMP domain-like"/>
    <property type="match status" value="1"/>
</dbReference>
<evidence type="ECO:0000256" key="12">
    <source>
        <dbReference type="ARBA" id="ARBA00023136"/>
    </source>
</evidence>
<feature type="domain" description="Response regulatory" evidence="16">
    <location>
        <begin position="648"/>
        <end position="764"/>
    </location>
</feature>
<evidence type="ECO:0000256" key="2">
    <source>
        <dbReference type="ARBA" id="ARBA00004370"/>
    </source>
</evidence>
<dbReference type="InterPro" id="IPR035965">
    <property type="entry name" value="PAS-like_dom_sf"/>
</dbReference>
<dbReference type="Pfam" id="PF00512">
    <property type="entry name" value="HisKA"/>
    <property type="match status" value="1"/>
</dbReference>
<dbReference type="InterPro" id="IPR003018">
    <property type="entry name" value="GAF"/>
</dbReference>
<dbReference type="Gene3D" id="1.10.8.500">
    <property type="entry name" value="HAMP domain in histidine kinase"/>
    <property type="match status" value="1"/>
</dbReference>
<dbReference type="SMART" id="SM00448">
    <property type="entry name" value="REC"/>
    <property type="match status" value="2"/>
</dbReference>
<dbReference type="Gene3D" id="3.40.50.2300">
    <property type="match status" value="2"/>
</dbReference>
<dbReference type="Pfam" id="PF00672">
    <property type="entry name" value="HAMP"/>
    <property type="match status" value="1"/>
</dbReference>
<evidence type="ECO:0000256" key="7">
    <source>
        <dbReference type="ARBA" id="ARBA00022741"/>
    </source>
</evidence>
<dbReference type="GO" id="GO:0005524">
    <property type="term" value="F:ATP binding"/>
    <property type="evidence" value="ECO:0007669"/>
    <property type="project" value="UniProtKB-KW"/>
</dbReference>
<reference evidence="20" key="1">
    <citation type="journal article" date="2020" name="mSystems">
        <title>Genome- and Community-Level Interaction Insights into Carbon Utilization and Element Cycling Functions of Hydrothermarchaeota in Hydrothermal Sediment.</title>
        <authorList>
            <person name="Zhou Z."/>
            <person name="Liu Y."/>
            <person name="Xu W."/>
            <person name="Pan J."/>
            <person name="Luo Z.H."/>
            <person name="Li M."/>
        </authorList>
    </citation>
    <scope>NUCLEOTIDE SEQUENCE [LARGE SCALE GENOMIC DNA]</scope>
    <source>
        <strain evidence="20">HyVt-233</strain>
    </source>
</reference>
<evidence type="ECO:0000256" key="13">
    <source>
        <dbReference type="PROSITE-ProRule" id="PRU00169"/>
    </source>
</evidence>
<dbReference type="InterPro" id="IPR003661">
    <property type="entry name" value="HisK_dim/P_dom"/>
</dbReference>
<dbReference type="NCBIfam" id="TIGR00229">
    <property type="entry name" value="sensory_box"/>
    <property type="match status" value="1"/>
</dbReference>
<dbReference type="Gene3D" id="3.30.450.40">
    <property type="match status" value="1"/>
</dbReference>
<feature type="domain" description="Response regulatory" evidence="16">
    <location>
        <begin position="776"/>
        <end position="892"/>
    </location>
</feature>
<dbReference type="SUPFAM" id="SSF55785">
    <property type="entry name" value="PYP-like sensor domain (PAS domain)"/>
    <property type="match status" value="1"/>
</dbReference>
<keyword evidence="10" id="KW-1133">Transmembrane helix</keyword>
<sequence length="894" mass="101262">AEAFGRGELDVKADVKTKDEVGELANAFNKMAKDLKISQERIKRLLAEFTQIYNNAPSPMRVIDKDFNIISQNEAMNELVGVSAEKAKGKKCYELLRSPAVCQTKDCSMKLIFQGIKRIDREQERITPEGKIIPCRQMATPFRDATGNIIGIIEIYTDISERKQFIEKLENERKRLSELLNIQKAFADILTSLASTAKLKPLLKSVLEKIIYYTDSQLGVIYILENEHLKPYAASALDLKKIKTFKIGDGLPGRCAVERKQIIVSDIPKDYFKISSGSGERLPNHIICFPIFYKDKLMGVLELGTLHTFSEKDISFLKIVAEQLGIGIDHALAYEKVEKLSQELQEKNELLVAQNEELQSQSEELSALNEELQAQAEELAAQKKALEEKTKQVEEANRLKSEFLSNMSHELRTPLNAILGMAKLLQEKIEDKTQKQYVEIIERNGQSLLALINDVLDLSKIEAGRVEVIWEKIYLKEFIESIIASVKPLADEKKLPLKTSFDESIDFIVTDPEKLKRILFNLLSNAIKFTDKGEVAVEVKAEKEKILISVKDTGIGIPEEALDYIFEAFRQVDGSTTRRYGGTGLGLNIAKKLAELLGGEIKVKSKVGVGSTFTVILPKQPIEKKKEEVLKQKIKSVLLREKSFGVKKVLIIDDDPVVIKELSIILKDEPYQIIFASNGKEGLDCIKKEVPDLILLDLKMPVMDGFALLEVLERDKRFKDIPVIILSALDLTKEEKERLKGNIKGILLKGFIDKTTFIETIKKILYGEKHERISPKILIVEDNPDNLFLLKEVFKNTDYEIYTAENGLEAIEKALEIRPNLILMDMLMPLMDGYEATHKIRNIPALKDIPIIALTAKAMKGNREEILAIGCNDYITKPFDFHELFKKVEKWLKV</sequence>
<evidence type="ECO:0000256" key="6">
    <source>
        <dbReference type="ARBA" id="ARBA00022692"/>
    </source>
</evidence>
<dbReference type="InterPro" id="IPR005467">
    <property type="entry name" value="His_kinase_dom"/>
</dbReference>
<dbReference type="EC" id="2.7.13.3" evidence="3"/>
<evidence type="ECO:0000256" key="14">
    <source>
        <dbReference type="SAM" id="Coils"/>
    </source>
</evidence>
<dbReference type="SMART" id="SM00387">
    <property type="entry name" value="HATPase_c"/>
    <property type="match status" value="1"/>
</dbReference>
<comment type="catalytic activity">
    <reaction evidence="1">
        <text>ATP + protein L-histidine = ADP + protein N-phospho-L-histidine.</text>
        <dbReference type="EC" id="2.7.13.3"/>
    </reaction>
</comment>
<feature type="modified residue" description="4-aspartylphosphate" evidence="13">
    <location>
        <position position="825"/>
    </location>
</feature>
<feature type="domain" description="PAC" evidence="18">
    <location>
        <begin position="119"/>
        <end position="171"/>
    </location>
</feature>
<evidence type="ECO:0000256" key="11">
    <source>
        <dbReference type="ARBA" id="ARBA00023012"/>
    </source>
</evidence>
<dbReference type="InterPro" id="IPR011006">
    <property type="entry name" value="CheY-like_superfamily"/>
</dbReference>
<dbReference type="Gene3D" id="3.30.565.10">
    <property type="entry name" value="Histidine kinase-like ATPase, C-terminal domain"/>
    <property type="match status" value="1"/>
</dbReference>
<feature type="domain" description="Histidine kinase" evidence="15">
    <location>
        <begin position="406"/>
        <end position="621"/>
    </location>
</feature>
<proteinExistence type="predicted"/>
<evidence type="ECO:0000259" key="18">
    <source>
        <dbReference type="PROSITE" id="PS50113"/>
    </source>
</evidence>
<dbReference type="Gene3D" id="1.10.287.130">
    <property type="match status" value="1"/>
</dbReference>
<dbReference type="PRINTS" id="PR00344">
    <property type="entry name" value="BCTRLSENSOR"/>
</dbReference>
<organism evidence="20">
    <name type="scientific">Desulfofervidus auxilii</name>
    <dbReference type="NCBI Taxonomy" id="1621989"/>
    <lineage>
        <taxon>Bacteria</taxon>
        <taxon>Pseudomonadati</taxon>
        <taxon>Thermodesulfobacteriota</taxon>
        <taxon>Candidatus Desulfofervidia</taxon>
        <taxon>Candidatus Desulfofervidales</taxon>
        <taxon>Candidatus Desulfofervidaceae</taxon>
        <taxon>Candidatus Desulfofervidus</taxon>
    </lineage>
</organism>
<dbReference type="InterPro" id="IPR029016">
    <property type="entry name" value="GAF-like_dom_sf"/>
</dbReference>
<evidence type="ECO:0000259" key="19">
    <source>
        <dbReference type="PROSITE" id="PS50885"/>
    </source>
</evidence>
<gene>
    <name evidence="20" type="ORF">ENG63_10285</name>
</gene>